<dbReference type="Proteomes" id="UP000694925">
    <property type="component" value="Unplaced"/>
</dbReference>
<dbReference type="RefSeq" id="XP_017878203.1">
    <property type="nucleotide sequence ID" value="XM_018022714.2"/>
</dbReference>
<dbReference type="InterPro" id="IPR027417">
    <property type="entry name" value="P-loop_NTPase"/>
</dbReference>
<sequence>MSLYNFKKIAVVPTAKDFIDIILSKTQRKTPTVVHKNYKITRIRAFYIRKVKFTQQSFHDRLSQIIQEFPKLDDVHPFYADLMNVLYDKDHYKLALGQINIARNLIDNVAKDYVRLMKYGDSLYRCKQLKKAALGRMATIMKRQAANLAYLEQVRQHLARLPSIDPYTRTIIICGFPNVGKSSFINKITRADVEVQPYAFTTKSLYVGHTDYKYLRWQVIDTPGILDHPLEERNVIEMQAITALAHLRAAVLYFCDISEQCGHNLEDQVKLFESIKPLFANKPLTVVLNKVDVLRFEELPAEKQQLLKSLEDKEIPLMEMSTMTDVGVMDVKIQTCERLLAFRVDQKIRTKKVEGLLNRLHVAQPVPRDNKIRAPCIPESVLKKKQSMEERAKAKRKLEREIEEEMGDDYVLDLKKNYDIEGDQKFDVIPEIWEGHNVADYIDPEIFDKLNELEREEHLREEAGMYDYKVAQLSDTMRDIVQMAKQIRDKKAIMKDEARIQKASTKPVMPRTTAAKLRDRSVSKLKEQMEDLGLDMEDTENAHFTKTRGRSRSLSQPARKRPRMQSESRSVARSSSRPARDEMGVKDPIMKTKLKNIAHKALKKKIAKKGLKGEADRFIGTKMPKHLFSGKRGVGKTDRR</sequence>
<evidence type="ECO:0000259" key="8">
    <source>
        <dbReference type="PROSITE" id="PS51710"/>
    </source>
</evidence>
<dbReference type="InterPro" id="IPR012973">
    <property type="entry name" value="NOG_C"/>
</dbReference>
<reference evidence="10" key="1">
    <citation type="submission" date="2025-08" db="UniProtKB">
        <authorList>
            <consortium name="RefSeq"/>
        </authorList>
    </citation>
    <scope>IDENTIFICATION</scope>
    <source>
        <tissue evidence="10">Whole body</tissue>
    </source>
</reference>
<dbReference type="KEGG" id="ccal:108623871"/>
<organism evidence="9 10">
    <name type="scientific">Ceratina calcarata</name>
    <dbReference type="NCBI Taxonomy" id="156304"/>
    <lineage>
        <taxon>Eukaryota</taxon>
        <taxon>Metazoa</taxon>
        <taxon>Ecdysozoa</taxon>
        <taxon>Arthropoda</taxon>
        <taxon>Hexapoda</taxon>
        <taxon>Insecta</taxon>
        <taxon>Pterygota</taxon>
        <taxon>Neoptera</taxon>
        <taxon>Endopterygota</taxon>
        <taxon>Hymenoptera</taxon>
        <taxon>Apocrita</taxon>
        <taxon>Aculeata</taxon>
        <taxon>Apoidea</taxon>
        <taxon>Anthophila</taxon>
        <taxon>Apidae</taxon>
        <taxon>Ceratina</taxon>
        <taxon>Zadontomerus</taxon>
    </lineage>
</organism>
<keyword evidence="3" id="KW-0547">Nucleotide-binding</keyword>
<dbReference type="PRINTS" id="PR00326">
    <property type="entry name" value="GTP1OBG"/>
</dbReference>
<evidence type="ECO:0000313" key="9">
    <source>
        <dbReference type="Proteomes" id="UP000694925"/>
    </source>
</evidence>
<name>A0AAJ7IWE2_9HYME</name>
<keyword evidence="9" id="KW-1185">Reference proteome</keyword>
<evidence type="ECO:0000256" key="6">
    <source>
        <dbReference type="PIRNR" id="PIRNR038919"/>
    </source>
</evidence>
<dbReference type="InterPro" id="IPR041623">
    <property type="entry name" value="NOG1_N"/>
</dbReference>
<dbReference type="GO" id="GO:0042254">
    <property type="term" value="P:ribosome biogenesis"/>
    <property type="evidence" value="ECO:0007669"/>
    <property type="project" value="UniProtKB-KW"/>
</dbReference>
<evidence type="ECO:0000313" key="10">
    <source>
        <dbReference type="RefSeq" id="XP_017878203.1"/>
    </source>
</evidence>
<keyword evidence="5 6" id="KW-0539">Nucleus</keyword>
<evidence type="ECO:0000256" key="4">
    <source>
        <dbReference type="ARBA" id="ARBA00023134"/>
    </source>
</evidence>
<dbReference type="Pfam" id="PF17835">
    <property type="entry name" value="NOG1_N"/>
    <property type="match status" value="1"/>
</dbReference>
<dbReference type="GO" id="GO:0005525">
    <property type="term" value="F:GTP binding"/>
    <property type="evidence" value="ECO:0007669"/>
    <property type="project" value="UniProtKB-KW"/>
</dbReference>
<dbReference type="PROSITE" id="PS51710">
    <property type="entry name" value="G_OBG"/>
    <property type="match status" value="1"/>
</dbReference>
<dbReference type="Pfam" id="PF06858">
    <property type="entry name" value="NOG1"/>
    <property type="match status" value="1"/>
</dbReference>
<dbReference type="GO" id="GO:0005730">
    <property type="term" value="C:nucleolus"/>
    <property type="evidence" value="ECO:0007669"/>
    <property type="project" value="UniProtKB-SubCell"/>
</dbReference>
<dbReference type="AlphaFoldDB" id="A0AAJ7IWE2"/>
<dbReference type="Pfam" id="PF08155">
    <property type="entry name" value="NOGCT"/>
    <property type="match status" value="1"/>
</dbReference>
<dbReference type="GeneID" id="108623871"/>
<evidence type="ECO:0000256" key="7">
    <source>
        <dbReference type="SAM" id="MobiDB-lite"/>
    </source>
</evidence>
<accession>A0AAJ7IWE2</accession>
<evidence type="ECO:0000256" key="5">
    <source>
        <dbReference type="ARBA" id="ARBA00023242"/>
    </source>
</evidence>
<comment type="subcellular location">
    <subcellularLocation>
        <location evidence="1 6">Nucleus</location>
        <location evidence="1 6">Nucleolus</location>
    </subcellularLocation>
</comment>
<dbReference type="InterPro" id="IPR006073">
    <property type="entry name" value="GTP-bd"/>
</dbReference>
<dbReference type="SUPFAM" id="SSF52540">
    <property type="entry name" value="P-loop containing nucleoside triphosphate hydrolases"/>
    <property type="match status" value="1"/>
</dbReference>
<keyword evidence="2 6" id="KW-0690">Ribosome biogenesis</keyword>
<keyword evidence="4" id="KW-0342">GTP-binding</keyword>
<dbReference type="PIRSF" id="PIRSF038919">
    <property type="entry name" value="NOG1"/>
    <property type="match status" value="1"/>
</dbReference>
<protein>
    <recommendedName>
        <fullName evidence="6">Nucleolar GTP-binding protein 1</fullName>
    </recommendedName>
</protein>
<feature type="domain" description="OBG-type G" evidence="8">
    <location>
        <begin position="169"/>
        <end position="340"/>
    </location>
</feature>
<feature type="compositionally biased region" description="Basic and acidic residues" evidence="7">
    <location>
        <begin position="578"/>
        <end position="590"/>
    </location>
</feature>
<dbReference type="InterPro" id="IPR024926">
    <property type="entry name" value="NOG1"/>
</dbReference>
<proteinExistence type="inferred from homology"/>
<dbReference type="FunFam" id="3.40.50.300:FF:000496">
    <property type="entry name" value="Nucleolar GTP-binding protein 1"/>
    <property type="match status" value="1"/>
</dbReference>
<comment type="function">
    <text evidence="6">Involved in the biogenesis of the 60S ribosomal subunit.</text>
</comment>
<dbReference type="InterPro" id="IPR010674">
    <property type="entry name" value="NOG1_Rossman_fold_dom"/>
</dbReference>
<evidence type="ECO:0000256" key="3">
    <source>
        <dbReference type="ARBA" id="ARBA00022741"/>
    </source>
</evidence>
<dbReference type="PANTHER" id="PTHR45759">
    <property type="entry name" value="NUCLEOLAR GTP-BINDING PROTEIN 1"/>
    <property type="match status" value="1"/>
</dbReference>
<dbReference type="Gene3D" id="1.20.120.1190">
    <property type="match status" value="1"/>
</dbReference>
<dbReference type="Gene3D" id="3.40.50.300">
    <property type="entry name" value="P-loop containing nucleotide triphosphate hydrolases"/>
    <property type="match status" value="1"/>
</dbReference>
<dbReference type="FunFam" id="1.20.120.1190:FF:000001">
    <property type="entry name" value="Nucleolar GTP-binding protein 1"/>
    <property type="match status" value="1"/>
</dbReference>
<evidence type="ECO:0000256" key="2">
    <source>
        <dbReference type="ARBA" id="ARBA00022517"/>
    </source>
</evidence>
<dbReference type="CTD" id="35963"/>
<gene>
    <name evidence="10" type="primary">LOC108623871</name>
</gene>
<comment type="similarity">
    <text evidence="6">Belongs to the TRAFAC class OBG-HflX-like GTPase superfamily. OBG GTPase family. NOG subfamily.</text>
</comment>
<dbReference type="CDD" id="cd01897">
    <property type="entry name" value="NOG"/>
    <property type="match status" value="1"/>
</dbReference>
<feature type="region of interest" description="Disordered" evidence="7">
    <location>
        <begin position="534"/>
        <end position="592"/>
    </location>
</feature>
<dbReference type="InterPro" id="IPR031167">
    <property type="entry name" value="G_OBG"/>
</dbReference>
<evidence type="ECO:0000256" key="1">
    <source>
        <dbReference type="ARBA" id="ARBA00004604"/>
    </source>
</evidence>
<feature type="compositionally biased region" description="Low complexity" evidence="7">
    <location>
        <begin position="567"/>
        <end position="577"/>
    </location>
</feature>